<dbReference type="Proteomes" id="UP000027583">
    <property type="component" value="Unassembled WGS sequence"/>
</dbReference>
<dbReference type="InterPro" id="IPR056919">
    <property type="entry name" value="Phage_TAC_18"/>
</dbReference>
<dbReference type="RefSeq" id="WP_023979259.1">
    <property type="nucleotide sequence ID" value="NZ_CBLX010000027.1"/>
</dbReference>
<reference evidence="1 2" key="2">
    <citation type="journal article" date="2014" name="PLoS ONE">
        <title>Evolution of mitochondria reconstructed from the energy metabolism of living bacteria.</title>
        <authorList>
            <person name="Degli Esposti M."/>
            <person name="Chouaia B."/>
            <person name="Comandatore F."/>
            <person name="Crotti E."/>
            <person name="Sassera D."/>
            <person name="Lievens P.M."/>
            <person name="Daffonchio D."/>
            <person name="Bandi C."/>
        </authorList>
    </citation>
    <scope>NUCLEOTIDE SEQUENCE [LARGE SCALE GENOMIC DNA]</scope>
    <source>
        <strain evidence="1 2">SF2.1</strain>
    </source>
</reference>
<name>A0A060QJZ5_9PROT</name>
<evidence type="ECO:0000313" key="2">
    <source>
        <dbReference type="Proteomes" id="UP000027583"/>
    </source>
</evidence>
<comment type="caution">
    <text evidence="1">The sequence shown here is derived from an EMBL/GenBank/DDBJ whole genome shotgun (WGS) entry which is preliminary data.</text>
</comment>
<accession>A0A060QJZ5</accession>
<dbReference type="Pfam" id="PF23812">
    <property type="entry name" value="Phage_TAC_18"/>
    <property type="match status" value="1"/>
</dbReference>
<proteinExistence type="predicted"/>
<dbReference type="AlphaFoldDB" id="A0A060QJZ5"/>
<reference evidence="1 2" key="1">
    <citation type="journal article" date="2014" name="Genome Biol. Evol.">
        <title>Acetic acid bacteria genomes reveal functional traits for adaptation to life in insect guts.</title>
        <authorList>
            <person name="Chouaia B."/>
            <person name="Gaiarsa S."/>
            <person name="Crotti E."/>
            <person name="Comandatore F."/>
            <person name="Degli Esposti M."/>
            <person name="Ricci I."/>
            <person name="Alma A."/>
            <person name="Favia G."/>
            <person name="Bandi C."/>
            <person name="Daffonchio D."/>
        </authorList>
    </citation>
    <scope>NUCLEOTIDE SEQUENCE [LARGE SCALE GENOMIC DNA]</scope>
    <source>
        <strain evidence="1 2">SF2.1</strain>
    </source>
</reference>
<dbReference type="EMBL" id="CBLX010000027">
    <property type="protein sequence ID" value="CDG41310.1"/>
    <property type="molecule type" value="Genomic_DNA"/>
</dbReference>
<sequence length="92" mass="10912">MRLEPRPDLVWIWRAWHRLSTERPHTVIGTFNALGGGFIESRPEPIPWSALTRWAAHYGLSVQEMTLLERCVIALDAVYLKHWSDRFTERRR</sequence>
<evidence type="ECO:0000313" key="1">
    <source>
        <dbReference type="EMBL" id="CDG41310.1"/>
    </source>
</evidence>
<organism evidence="1 2">
    <name type="scientific">Asaia bogorensis</name>
    <dbReference type="NCBI Taxonomy" id="91915"/>
    <lineage>
        <taxon>Bacteria</taxon>
        <taxon>Pseudomonadati</taxon>
        <taxon>Pseudomonadota</taxon>
        <taxon>Alphaproteobacteria</taxon>
        <taxon>Acetobacterales</taxon>
        <taxon>Acetobacteraceae</taxon>
        <taxon>Asaia</taxon>
    </lineage>
</organism>
<gene>
    <name evidence="1" type="ORF">ASAP_3265</name>
</gene>
<protein>
    <submittedName>
        <fullName evidence="1">Uncharacterized protein</fullName>
    </submittedName>
</protein>